<dbReference type="AlphaFoldDB" id="A0A813G332"/>
<name>A0A813G332_POLGL</name>
<dbReference type="SUPFAM" id="SSF63825">
    <property type="entry name" value="YWTD domain"/>
    <property type="match status" value="1"/>
</dbReference>
<comment type="caution">
    <text evidence="2">The sequence shown here is derived from an EMBL/GenBank/DDBJ whole genome shotgun (WGS) entry which is preliminary data.</text>
</comment>
<feature type="chain" id="PRO_5032489002" description="NHL repeat-containing protein" evidence="1">
    <location>
        <begin position="32"/>
        <end position="1025"/>
    </location>
</feature>
<dbReference type="Gene3D" id="2.40.10.500">
    <property type="match status" value="1"/>
</dbReference>
<evidence type="ECO:0000313" key="2">
    <source>
        <dbReference type="EMBL" id="CAE8619052.1"/>
    </source>
</evidence>
<dbReference type="EMBL" id="CAJNNV010026808">
    <property type="protein sequence ID" value="CAE8619052.1"/>
    <property type="molecule type" value="Genomic_DNA"/>
</dbReference>
<dbReference type="InterPro" id="IPR050952">
    <property type="entry name" value="TRIM-NHL_E3_ligases"/>
</dbReference>
<dbReference type="CDD" id="cd05819">
    <property type="entry name" value="NHL"/>
    <property type="match status" value="1"/>
</dbReference>
<feature type="signal peptide" evidence="1">
    <location>
        <begin position="1"/>
        <end position="31"/>
    </location>
</feature>
<keyword evidence="1" id="KW-0732">Signal</keyword>
<evidence type="ECO:0000256" key="1">
    <source>
        <dbReference type="SAM" id="SignalP"/>
    </source>
</evidence>
<dbReference type="Proteomes" id="UP000654075">
    <property type="component" value="Unassembled WGS sequence"/>
</dbReference>
<dbReference type="SUPFAM" id="SSF101898">
    <property type="entry name" value="NHL repeat"/>
    <property type="match status" value="1"/>
</dbReference>
<gene>
    <name evidence="2" type="ORF">PGLA1383_LOCUS36646</name>
</gene>
<evidence type="ECO:0000313" key="3">
    <source>
        <dbReference type="Proteomes" id="UP000654075"/>
    </source>
</evidence>
<dbReference type="InterPro" id="IPR011042">
    <property type="entry name" value="6-blade_b-propeller_TolB-like"/>
</dbReference>
<proteinExistence type="predicted"/>
<dbReference type="Gene3D" id="2.120.10.30">
    <property type="entry name" value="TolB, C-terminal domain"/>
    <property type="match status" value="2"/>
</dbReference>
<dbReference type="GO" id="GO:0008270">
    <property type="term" value="F:zinc ion binding"/>
    <property type="evidence" value="ECO:0007669"/>
    <property type="project" value="UniProtKB-KW"/>
</dbReference>
<accession>A0A813G332</accession>
<evidence type="ECO:0008006" key="4">
    <source>
        <dbReference type="Google" id="ProtNLM"/>
    </source>
</evidence>
<dbReference type="PANTHER" id="PTHR24104:SF25">
    <property type="entry name" value="PROTEIN LIN-41"/>
    <property type="match status" value="1"/>
</dbReference>
<dbReference type="OrthoDB" id="346018at2759"/>
<feature type="non-terminal residue" evidence="2">
    <location>
        <position position="1025"/>
    </location>
</feature>
<reference evidence="2" key="1">
    <citation type="submission" date="2021-02" db="EMBL/GenBank/DDBJ databases">
        <authorList>
            <person name="Dougan E. K."/>
            <person name="Rhodes N."/>
            <person name="Thang M."/>
            <person name="Chan C."/>
        </authorList>
    </citation>
    <scope>NUCLEOTIDE SEQUENCE</scope>
</reference>
<dbReference type="PANTHER" id="PTHR24104">
    <property type="entry name" value="E3 UBIQUITIN-PROTEIN LIGASE NHLRC1-RELATED"/>
    <property type="match status" value="1"/>
</dbReference>
<keyword evidence="3" id="KW-1185">Reference proteome</keyword>
<organism evidence="2 3">
    <name type="scientific">Polarella glacialis</name>
    <name type="common">Dinoflagellate</name>
    <dbReference type="NCBI Taxonomy" id="89957"/>
    <lineage>
        <taxon>Eukaryota</taxon>
        <taxon>Sar</taxon>
        <taxon>Alveolata</taxon>
        <taxon>Dinophyceae</taxon>
        <taxon>Suessiales</taxon>
        <taxon>Suessiaceae</taxon>
        <taxon>Polarella</taxon>
    </lineage>
</organism>
<protein>
    <recommendedName>
        <fullName evidence="4">NHL repeat-containing protein</fullName>
    </recommendedName>
</protein>
<sequence>MAASCQRGRLQERWTYPILCLVAVLLPLANSLAPGEAVVGGGGQGTGPRQLRGPMGLAETPSGDLLVADTDNSRIQLCPAWRQDISINPSGPCSTVAGSPDGIPGWEANRLRTPYIVVLGKVNGSSYSFYVVDSLNHRVQLFRSGSLDGVTVVGGPGVGSPTYNGTGELEFPTGGTFDEARGWLYVADTGHHRIVRYGVDSTGAIVGLGVTVAGSPNQAGSTLRLLDNPSSISCDTYAQRLYIADTRNSRVMSWDVSFEGVAAQAAALAFAGGRRLDPEERELSEENVITTSTMTTTKGESVVVEISGLKGRPYGVMRNQGATYIADSDGCAIVKVLDGQSVTVVGGLCGSSLSQLSFPGGLLVSYDGAIIIADSGNSRVLRVGPEPGKVSLQCPLGGPCSVTLRGGNPYHSHALAVVALSDNSTCGGKCSVSGISGPMWSSGKNPSSPLLNDMVFDFGISSYGKTMTNYLLCWGKQGNINEMEGGNCSSFPYTIGALRLLPYVEGQDGSTNECVKGTNCLITLRGYGIPAGFMVSIPPGSQPPDGISCGLGANNFLGYRDFVDSNPGVVTTIQEPFKDQGNLTAIIPVDFGTAFGVGIQRLCVCYEGGGCIGPPYFQEPAGYMRIRSALGGDRFLCQRGQNCLMTVRGAFLKITDKIAVMNGYLSDCKELDLSAVKSLPFGDATPQALFAAVADPFNNNGFNTANFTVGLATGDGIFKVCYCASYDGSDAGSTACDSAAEFTVLAGVLSLLRISPSSFECVLGRSCSISASGVDMTSTDVIIVTDTVADSACGTTMPVQGSVVLGVAYKENFFAAESGGSVSEQSFNTGIFDSAGQRQACYCSSYDEDPSGARGLRTGACNDPGEFFQPLGVVTVRGPFQKTLRCPSATPCNITVTGAKLSTHDRLQVCPIPVDGSDPCGQAALCAEAGPEARIGLLQPAVATSSQTTFSLGTITSGTFALCYCAPGVGSSAEIPCSSSADLFMSAGFLQVRGVKGGQRFTCLKGRECTLTVEGFKLSSSDWMM</sequence>